<dbReference type="AlphaFoldDB" id="A0A369IKQ5"/>
<feature type="compositionally biased region" description="Basic and acidic residues" evidence="1">
    <location>
        <begin position="334"/>
        <end position="345"/>
    </location>
</feature>
<organism evidence="2 3">
    <name type="scientific">Runella aurantiaca</name>
    <dbReference type="NCBI Taxonomy" id="2282308"/>
    <lineage>
        <taxon>Bacteria</taxon>
        <taxon>Pseudomonadati</taxon>
        <taxon>Bacteroidota</taxon>
        <taxon>Cytophagia</taxon>
        <taxon>Cytophagales</taxon>
        <taxon>Spirosomataceae</taxon>
        <taxon>Runella</taxon>
    </lineage>
</organism>
<protein>
    <submittedName>
        <fullName evidence="2">Uncharacterized protein</fullName>
    </submittedName>
</protein>
<dbReference type="Proteomes" id="UP000253141">
    <property type="component" value="Unassembled WGS sequence"/>
</dbReference>
<dbReference type="EMBL" id="QPIW01000001">
    <property type="protein sequence ID" value="RDB07824.1"/>
    <property type="molecule type" value="Genomic_DNA"/>
</dbReference>
<reference evidence="2 3" key="1">
    <citation type="submission" date="2018-07" db="EMBL/GenBank/DDBJ databases">
        <title>Genome analysis of Runella aurantiaca.</title>
        <authorList>
            <person name="Yang X."/>
        </authorList>
    </citation>
    <scope>NUCLEOTIDE SEQUENCE [LARGE SCALE GENOMIC DNA]</scope>
    <source>
        <strain evidence="2 3">YX9</strain>
    </source>
</reference>
<feature type="region of interest" description="Disordered" evidence="1">
    <location>
        <begin position="117"/>
        <end position="149"/>
    </location>
</feature>
<dbReference type="RefSeq" id="WP_114459359.1">
    <property type="nucleotide sequence ID" value="NZ_QPIW01000001.1"/>
</dbReference>
<accession>A0A369IKQ5</accession>
<comment type="caution">
    <text evidence="2">The sequence shown here is derived from an EMBL/GenBank/DDBJ whole genome shotgun (WGS) entry which is preliminary data.</text>
</comment>
<name>A0A369IKQ5_9BACT</name>
<feature type="region of interest" description="Disordered" evidence="1">
    <location>
        <begin position="284"/>
        <end position="345"/>
    </location>
</feature>
<feature type="compositionally biased region" description="Polar residues" evidence="1">
    <location>
        <begin position="310"/>
        <end position="320"/>
    </location>
</feature>
<gene>
    <name evidence="2" type="ORF">DVG78_01860</name>
</gene>
<sequence length="345" mass="39907">MKDSFKFDKSYPDGYEYIGTWARTTRDIIKHMDEEATRYAESHLPEPGIPFDRVTQTRLNFTFDSLQEAKYAFYRSTASAIEREIKRVCPDRQMARWIRHSASFDIGSLYMEMPAHKPEEKTQTTIDDKPHEDLSNSASGIPEHHPSDRVRDHYHMSKRFTQSLHYFPATENSNKTHLKENQPKASGSYEYLTDTAHTARHILQKTDQEIARFSIGEPPLRNTRQSAVVGRVFTSLEKAKSTFRSSVLSSLEKQIKATCPDREKAHDLRNIIYSAISVSYEPQPKEISGHYPSKTENVYSKDNATEGKRSASTRFTQKLNYDSMRNHQVTPSKDSLDSRKDRDRE</sequence>
<keyword evidence="3" id="KW-1185">Reference proteome</keyword>
<evidence type="ECO:0000256" key="1">
    <source>
        <dbReference type="SAM" id="MobiDB-lite"/>
    </source>
</evidence>
<dbReference type="OrthoDB" id="953736at2"/>
<evidence type="ECO:0000313" key="3">
    <source>
        <dbReference type="Proteomes" id="UP000253141"/>
    </source>
</evidence>
<proteinExistence type="predicted"/>
<feature type="compositionally biased region" description="Basic and acidic residues" evidence="1">
    <location>
        <begin position="117"/>
        <end position="134"/>
    </location>
</feature>
<evidence type="ECO:0000313" key="2">
    <source>
        <dbReference type="EMBL" id="RDB07824.1"/>
    </source>
</evidence>